<accession>A0ABQ9HVM4</accession>
<organism evidence="2 3">
    <name type="scientific">Dryococelus australis</name>
    <dbReference type="NCBI Taxonomy" id="614101"/>
    <lineage>
        <taxon>Eukaryota</taxon>
        <taxon>Metazoa</taxon>
        <taxon>Ecdysozoa</taxon>
        <taxon>Arthropoda</taxon>
        <taxon>Hexapoda</taxon>
        <taxon>Insecta</taxon>
        <taxon>Pterygota</taxon>
        <taxon>Neoptera</taxon>
        <taxon>Polyneoptera</taxon>
        <taxon>Phasmatodea</taxon>
        <taxon>Verophasmatodea</taxon>
        <taxon>Anareolatae</taxon>
        <taxon>Phasmatidae</taxon>
        <taxon>Eurycanthinae</taxon>
        <taxon>Dryococelus</taxon>
    </lineage>
</organism>
<protein>
    <submittedName>
        <fullName evidence="2">Uncharacterized protein</fullName>
    </submittedName>
</protein>
<dbReference type="EMBL" id="JARBHB010000003">
    <property type="protein sequence ID" value="KAJ8888434.1"/>
    <property type="molecule type" value="Genomic_DNA"/>
</dbReference>
<sequence>MFNASRSHPATRKNCDGNGKQLHNGPCVCLLRAARDSSLAWLTWRVDYQALVGERQVKPFCQRVRLEFALETAVSLPNTEMRFVVATIVAPIDGKRGRDGGRKCIRNRLCPYTPLIMGACIATLNIEVLRADEASMERRRNVKAGEAGDPREDPPTSGIFRHDSHLRKSGVARPGIEPISPW</sequence>
<evidence type="ECO:0000256" key="1">
    <source>
        <dbReference type="SAM" id="MobiDB-lite"/>
    </source>
</evidence>
<evidence type="ECO:0000313" key="2">
    <source>
        <dbReference type="EMBL" id="KAJ8888434.1"/>
    </source>
</evidence>
<comment type="caution">
    <text evidence="2">The sequence shown here is derived from an EMBL/GenBank/DDBJ whole genome shotgun (WGS) entry which is preliminary data.</text>
</comment>
<evidence type="ECO:0000313" key="3">
    <source>
        <dbReference type="Proteomes" id="UP001159363"/>
    </source>
</evidence>
<gene>
    <name evidence="2" type="ORF">PR048_007924</name>
</gene>
<name>A0ABQ9HVM4_9NEOP</name>
<feature type="region of interest" description="Disordered" evidence="1">
    <location>
        <begin position="139"/>
        <end position="182"/>
    </location>
</feature>
<reference evidence="2 3" key="1">
    <citation type="submission" date="2023-02" db="EMBL/GenBank/DDBJ databases">
        <title>LHISI_Scaffold_Assembly.</title>
        <authorList>
            <person name="Stuart O.P."/>
            <person name="Cleave R."/>
            <person name="Magrath M.J.L."/>
            <person name="Mikheyev A.S."/>
        </authorList>
    </citation>
    <scope>NUCLEOTIDE SEQUENCE [LARGE SCALE GENOMIC DNA]</scope>
    <source>
        <strain evidence="2">Daus_M_001</strain>
        <tissue evidence="2">Leg muscle</tissue>
    </source>
</reference>
<keyword evidence="3" id="KW-1185">Reference proteome</keyword>
<dbReference type="Proteomes" id="UP001159363">
    <property type="component" value="Chromosome 3"/>
</dbReference>
<proteinExistence type="predicted"/>